<feature type="compositionally biased region" description="Gly residues" evidence="3">
    <location>
        <begin position="125"/>
        <end position="134"/>
    </location>
</feature>
<keyword evidence="6" id="KW-1185">Reference proteome</keyword>
<dbReference type="EMBL" id="KL198016">
    <property type="protein sequence ID" value="KDQ21313.1"/>
    <property type="molecule type" value="Genomic_DNA"/>
</dbReference>
<evidence type="ECO:0000259" key="4">
    <source>
        <dbReference type="PROSITE" id="PS50102"/>
    </source>
</evidence>
<evidence type="ECO:0000313" key="6">
    <source>
        <dbReference type="Proteomes" id="UP000027195"/>
    </source>
</evidence>
<dbReference type="InterPro" id="IPR052462">
    <property type="entry name" value="SLIRP/GR-RBP-like"/>
</dbReference>
<dbReference type="GO" id="GO:0003723">
    <property type="term" value="F:RNA binding"/>
    <property type="evidence" value="ECO:0007669"/>
    <property type="project" value="UniProtKB-UniRule"/>
</dbReference>
<protein>
    <recommendedName>
        <fullName evidence="4">RRM domain-containing protein</fullName>
    </recommendedName>
</protein>
<dbReference type="InterPro" id="IPR012677">
    <property type="entry name" value="Nucleotide-bd_a/b_plait_sf"/>
</dbReference>
<dbReference type="Pfam" id="PF00076">
    <property type="entry name" value="RRM_1"/>
    <property type="match status" value="1"/>
</dbReference>
<evidence type="ECO:0000256" key="3">
    <source>
        <dbReference type="SAM" id="MobiDB-lite"/>
    </source>
</evidence>
<feature type="region of interest" description="Disordered" evidence="3">
    <location>
        <begin position="84"/>
        <end position="149"/>
    </location>
</feature>
<dbReference type="InParanoid" id="A0A067N029"/>
<dbReference type="InterPro" id="IPR003954">
    <property type="entry name" value="RRM_euk-type"/>
</dbReference>
<evidence type="ECO:0000313" key="5">
    <source>
        <dbReference type="EMBL" id="KDQ21313.1"/>
    </source>
</evidence>
<dbReference type="SMART" id="SM00360">
    <property type="entry name" value="RRM"/>
    <property type="match status" value="1"/>
</dbReference>
<dbReference type="InterPro" id="IPR000504">
    <property type="entry name" value="RRM_dom"/>
</dbReference>
<sequence length="149" mass="15024">MPPSVRLVVVPVPSPSRHSAAKDCLAFEAYGQVLDSIVIRDRDTGRSRGYGFVTFSNEEEANAAQQALDGSQFDGRTIKVSVAIARPPGGGGGGGGGYGGGAGHPQQQYGIQGGGYYGPPPQGYPQGGGYGGYPGGPPPQGGYGGGYGY</sequence>
<dbReference type="SMART" id="SM00361">
    <property type="entry name" value="RRM_1"/>
    <property type="match status" value="1"/>
</dbReference>
<name>A0A067N029_BOTB1</name>
<dbReference type="STRING" id="930990.A0A067N029"/>
<organism evidence="5 6">
    <name type="scientific">Botryobasidium botryosum (strain FD-172 SS1)</name>
    <dbReference type="NCBI Taxonomy" id="930990"/>
    <lineage>
        <taxon>Eukaryota</taxon>
        <taxon>Fungi</taxon>
        <taxon>Dikarya</taxon>
        <taxon>Basidiomycota</taxon>
        <taxon>Agaricomycotina</taxon>
        <taxon>Agaricomycetes</taxon>
        <taxon>Cantharellales</taxon>
        <taxon>Botryobasidiaceae</taxon>
        <taxon>Botryobasidium</taxon>
    </lineage>
</organism>
<dbReference type="Proteomes" id="UP000027195">
    <property type="component" value="Unassembled WGS sequence"/>
</dbReference>
<proteinExistence type="predicted"/>
<gene>
    <name evidence="5" type="ORF">BOTBODRAFT_168604</name>
</gene>
<dbReference type="PROSITE" id="PS50102">
    <property type="entry name" value="RRM"/>
    <property type="match status" value="1"/>
</dbReference>
<dbReference type="PANTHER" id="PTHR48027">
    <property type="entry name" value="HETEROGENEOUS NUCLEAR RIBONUCLEOPROTEIN 87F-RELATED"/>
    <property type="match status" value="1"/>
</dbReference>
<dbReference type="OrthoDB" id="439808at2759"/>
<evidence type="ECO:0000256" key="2">
    <source>
        <dbReference type="PROSITE-ProRule" id="PRU00176"/>
    </source>
</evidence>
<feature type="compositionally biased region" description="Gly residues" evidence="3">
    <location>
        <begin position="88"/>
        <end position="103"/>
    </location>
</feature>
<dbReference type="SUPFAM" id="SSF54928">
    <property type="entry name" value="RNA-binding domain, RBD"/>
    <property type="match status" value="1"/>
</dbReference>
<accession>A0A067N029</accession>
<reference evidence="6" key="1">
    <citation type="journal article" date="2014" name="Proc. Natl. Acad. Sci. U.S.A.">
        <title>Extensive sampling of basidiomycete genomes demonstrates inadequacy of the white-rot/brown-rot paradigm for wood decay fungi.</title>
        <authorList>
            <person name="Riley R."/>
            <person name="Salamov A.A."/>
            <person name="Brown D.W."/>
            <person name="Nagy L.G."/>
            <person name="Floudas D."/>
            <person name="Held B.W."/>
            <person name="Levasseur A."/>
            <person name="Lombard V."/>
            <person name="Morin E."/>
            <person name="Otillar R."/>
            <person name="Lindquist E.A."/>
            <person name="Sun H."/>
            <person name="LaButti K.M."/>
            <person name="Schmutz J."/>
            <person name="Jabbour D."/>
            <person name="Luo H."/>
            <person name="Baker S.E."/>
            <person name="Pisabarro A.G."/>
            <person name="Walton J.D."/>
            <person name="Blanchette R.A."/>
            <person name="Henrissat B."/>
            <person name="Martin F."/>
            <person name="Cullen D."/>
            <person name="Hibbett D.S."/>
            <person name="Grigoriev I.V."/>
        </authorList>
    </citation>
    <scope>NUCLEOTIDE SEQUENCE [LARGE SCALE GENOMIC DNA]</scope>
    <source>
        <strain evidence="6">FD-172 SS1</strain>
    </source>
</reference>
<keyword evidence="1 2" id="KW-0694">RNA-binding</keyword>
<dbReference type="Gene3D" id="3.30.70.330">
    <property type="match status" value="1"/>
</dbReference>
<dbReference type="InterPro" id="IPR035979">
    <property type="entry name" value="RBD_domain_sf"/>
</dbReference>
<feature type="domain" description="RRM" evidence="4">
    <location>
        <begin position="5"/>
        <end position="85"/>
    </location>
</feature>
<evidence type="ECO:0000256" key="1">
    <source>
        <dbReference type="ARBA" id="ARBA00022884"/>
    </source>
</evidence>
<dbReference type="AlphaFoldDB" id="A0A067N029"/>
<dbReference type="HOGENOM" id="CLU_012062_28_1_1"/>